<dbReference type="Proteomes" id="UP000660680">
    <property type="component" value="Unassembled WGS sequence"/>
</dbReference>
<keyword evidence="2" id="KW-1185">Reference proteome</keyword>
<dbReference type="AlphaFoldDB" id="A0A918GE88"/>
<reference evidence="1" key="1">
    <citation type="journal article" date="2014" name="Int. J. Syst. Evol. Microbiol.">
        <title>Complete genome sequence of Corynebacterium casei LMG S-19264T (=DSM 44701T), isolated from a smear-ripened cheese.</title>
        <authorList>
            <consortium name="US DOE Joint Genome Institute (JGI-PGF)"/>
            <person name="Walter F."/>
            <person name="Albersmeier A."/>
            <person name="Kalinowski J."/>
            <person name="Ruckert C."/>
        </authorList>
    </citation>
    <scope>NUCLEOTIDE SEQUENCE</scope>
    <source>
        <strain evidence="1">JCM 3276</strain>
    </source>
</reference>
<accession>A0A918GE88</accession>
<dbReference type="RefSeq" id="WP_189210724.1">
    <property type="nucleotide sequence ID" value="NZ_BMRB01000002.1"/>
</dbReference>
<reference evidence="1" key="2">
    <citation type="submission" date="2020-09" db="EMBL/GenBank/DDBJ databases">
        <authorList>
            <person name="Sun Q."/>
            <person name="Ohkuma M."/>
        </authorList>
    </citation>
    <scope>NUCLEOTIDE SEQUENCE</scope>
    <source>
        <strain evidence="1">JCM 3276</strain>
    </source>
</reference>
<name>A0A918GE88_9PSEU</name>
<gene>
    <name evidence="1" type="ORF">GCM10010171_26730</name>
</gene>
<comment type="caution">
    <text evidence="1">The sequence shown here is derived from an EMBL/GenBank/DDBJ whole genome shotgun (WGS) entry which is preliminary data.</text>
</comment>
<organism evidence="1 2">
    <name type="scientific">Actinokineospora fastidiosa</name>
    <dbReference type="NCBI Taxonomy" id="1816"/>
    <lineage>
        <taxon>Bacteria</taxon>
        <taxon>Bacillati</taxon>
        <taxon>Actinomycetota</taxon>
        <taxon>Actinomycetes</taxon>
        <taxon>Pseudonocardiales</taxon>
        <taxon>Pseudonocardiaceae</taxon>
        <taxon>Actinokineospora</taxon>
    </lineage>
</organism>
<proteinExistence type="predicted"/>
<evidence type="ECO:0000313" key="2">
    <source>
        <dbReference type="Proteomes" id="UP000660680"/>
    </source>
</evidence>
<evidence type="ECO:0000313" key="1">
    <source>
        <dbReference type="EMBL" id="GGS31507.1"/>
    </source>
</evidence>
<sequence length="128" mass="13519">MAIDDLPRRFATVAAYNSAYPECALPMDVTVRNSQRAYHAAMVGVADDVTGTNASLTIEFLPGGAPAPGEADRVGTVVATHWGRGPLIVLAEDVSLRAAWKAVTAQFPTQLSQVCSLVMPLPRSVPVD</sequence>
<protein>
    <submittedName>
        <fullName evidence="1">Uncharacterized protein</fullName>
    </submittedName>
</protein>
<dbReference type="EMBL" id="BMRB01000002">
    <property type="protein sequence ID" value="GGS31507.1"/>
    <property type="molecule type" value="Genomic_DNA"/>
</dbReference>